<dbReference type="Proteomes" id="UP000799421">
    <property type="component" value="Unassembled WGS sequence"/>
</dbReference>
<dbReference type="PROSITE" id="PS50302">
    <property type="entry name" value="PUM"/>
    <property type="match status" value="7"/>
</dbReference>
<dbReference type="InterPro" id="IPR001313">
    <property type="entry name" value="Pumilio_RNA-bd_rpt"/>
</dbReference>
<dbReference type="PANTHER" id="PTHR12537">
    <property type="entry name" value="RNA BINDING PROTEIN PUMILIO-RELATED"/>
    <property type="match status" value="1"/>
</dbReference>
<dbReference type="PANTHER" id="PTHR12537:SF12">
    <property type="entry name" value="MATERNAL PROTEIN PUMILIO"/>
    <property type="match status" value="1"/>
</dbReference>
<dbReference type="CDD" id="cd07920">
    <property type="entry name" value="Pumilio"/>
    <property type="match status" value="1"/>
</dbReference>
<evidence type="ECO:0000259" key="5">
    <source>
        <dbReference type="PROSITE" id="PS50303"/>
    </source>
</evidence>
<dbReference type="InterPro" id="IPR033712">
    <property type="entry name" value="Pumilio_RNA-bd"/>
</dbReference>
<name>A0A6A7C2M6_9PEZI</name>
<reference evidence="6" key="1">
    <citation type="journal article" date="2020" name="Stud. Mycol.">
        <title>101 Dothideomycetes genomes: a test case for predicting lifestyles and emergence of pathogens.</title>
        <authorList>
            <person name="Haridas S."/>
            <person name="Albert R."/>
            <person name="Binder M."/>
            <person name="Bloem J."/>
            <person name="Labutti K."/>
            <person name="Salamov A."/>
            <person name="Andreopoulos B."/>
            <person name="Baker S."/>
            <person name="Barry K."/>
            <person name="Bills G."/>
            <person name="Bluhm B."/>
            <person name="Cannon C."/>
            <person name="Castanera R."/>
            <person name="Culley D."/>
            <person name="Daum C."/>
            <person name="Ezra D."/>
            <person name="Gonzalez J."/>
            <person name="Henrissat B."/>
            <person name="Kuo A."/>
            <person name="Liang C."/>
            <person name="Lipzen A."/>
            <person name="Lutzoni F."/>
            <person name="Magnuson J."/>
            <person name="Mondo S."/>
            <person name="Nolan M."/>
            <person name="Ohm R."/>
            <person name="Pangilinan J."/>
            <person name="Park H.-J."/>
            <person name="Ramirez L."/>
            <person name="Alfaro M."/>
            <person name="Sun H."/>
            <person name="Tritt A."/>
            <person name="Yoshinaga Y."/>
            <person name="Zwiers L.-H."/>
            <person name="Turgeon B."/>
            <person name="Goodwin S."/>
            <person name="Spatafora J."/>
            <person name="Crous P."/>
            <person name="Grigoriev I."/>
        </authorList>
    </citation>
    <scope>NUCLEOTIDE SEQUENCE</scope>
    <source>
        <strain evidence="6">CBS 480.64</strain>
    </source>
</reference>
<dbReference type="PROSITE" id="PS50303">
    <property type="entry name" value="PUM_HD"/>
    <property type="match status" value="1"/>
</dbReference>
<dbReference type="SUPFAM" id="SSF48371">
    <property type="entry name" value="ARM repeat"/>
    <property type="match status" value="1"/>
</dbReference>
<dbReference type="InterPro" id="IPR011989">
    <property type="entry name" value="ARM-like"/>
</dbReference>
<feature type="compositionally biased region" description="Polar residues" evidence="4">
    <location>
        <begin position="62"/>
        <end position="76"/>
    </location>
</feature>
<feature type="region of interest" description="Disordered" evidence="4">
    <location>
        <begin position="52"/>
        <end position="76"/>
    </location>
</feature>
<evidence type="ECO:0000256" key="3">
    <source>
        <dbReference type="PROSITE-ProRule" id="PRU00317"/>
    </source>
</evidence>
<feature type="domain" description="PUM-HD" evidence="5">
    <location>
        <begin position="151"/>
        <end position="495"/>
    </location>
</feature>
<dbReference type="GO" id="GO:0005737">
    <property type="term" value="C:cytoplasm"/>
    <property type="evidence" value="ECO:0007669"/>
    <property type="project" value="TreeGrafter"/>
</dbReference>
<feature type="repeat" description="Pumilio" evidence="3">
    <location>
        <begin position="280"/>
        <end position="315"/>
    </location>
</feature>
<dbReference type="InterPro" id="IPR016024">
    <property type="entry name" value="ARM-type_fold"/>
</dbReference>
<proteinExistence type="predicted"/>
<feature type="repeat" description="Pumilio" evidence="3">
    <location>
        <begin position="244"/>
        <end position="279"/>
    </location>
</feature>
<dbReference type="EMBL" id="MU005974">
    <property type="protein sequence ID" value="KAF2861195.1"/>
    <property type="molecule type" value="Genomic_DNA"/>
</dbReference>
<feature type="repeat" description="Pumilio" evidence="3">
    <location>
        <begin position="351"/>
        <end position="386"/>
    </location>
</feature>
<dbReference type="SMART" id="SM00025">
    <property type="entry name" value="Pumilio"/>
    <property type="match status" value="8"/>
</dbReference>
<evidence type="ECO:0000256" key="1">
    <source>
        <dbReference type="ARBA" id="ARBA00022737"/>
    </source>
</evidence>
<feature type="repeat" description="Pumilio" evidence="3">
    <location>
        <begin position="423"/>
        <end position="461"/>
    </location>
</feature>
<dbReference type="Pfam" id="PF00806">
    <property type="entry name" value="PUF"/>
    <property type="match status" value="8"/>
</dbReference>
<dbReference type="OrthoDB" id="668540at2759"/>
<feature type="repeat" description="Pumilio" evidence="3">
    <location>
        <begin position="172"/>
        <end position="207"/>
    </location>
</feature>
<keyword evidence="7" id="KW-1185">Reference proteome</keyword>
<feature type="repeat" description="Pumilio" evidence="3">
    <location>
        <begin position="208"/>
        <end position="243"/>
    </location>
</feature>
<dbReference type="InterPro" id="IPR033133">
    <property type="entry name" value="PUM-HD"/>
</dbReference>
<evidence type="ECO:0000256" key="4">
    <source>
        <dbReference type="SAM" id="MobiDB-lite"/>
    </source>
</evidence>
<feature type="repeat" description="Pumilio" evidence="3">
    <location>
        <begin position="316"/>
        <end position="339"/>
    </location>
</feature>
<dbReference type="AlphaFoldDB" id="A0A6A7C2M6"/>
<organism evidence="6 7">
    <name type="scientific">Piedraia hortae CBS 480.64</name>
    <dbReference type="NCBI Taxonomy" id="1314780"/>
    <lineage>
        <taxon>Eukaryota</taxon>
        <taxon>Fungi</taxon>
        <taxon>Dikarya</taxon>
        <taxon>Ascomycota</taxon>
        <taxon>Pezizomycotina</taxon>
        <taxon>Dothideomycetes</taxon>
        <taxon>Dothideomycetidae</taxon>
        <taxon>Capnodiales</taxon>
        <taxon>Piedraiaceae</taxon>
        <taxon>Piedraia</taxon>
    </lineage>
</organism>
<dbReference type="GO" id="GO:0000288">
    <property type="term" value="P:nuclear-transcribed mRNA catabolic process, deadenylation-dependent decay"/>
    <property type="evidence" value="ECO:0007669"/>
    <property type="project" value="TreeGrafter"/>
</dbReference>
<dbReference type="Gene3D" id="1.25.10.10">
    <property type="entry name" value="Leucine-rich Repeat Variant"/>
    <property type="match status" value="1"/>
</dbReference>
<dbReference type="GO" id="GO:0003730">
    <property type="term" value="F:mRNA 3'-UTR binding"/>
    <property type="evidence" value="ECO:0007669"/>
    <property type="project" value="TreeGrafter"/>
</dbReference>
<protein>
    <submittedName>
        <fullName evidence="6">ARM repeat-containing protein</fullName>
    </submittedName>
</protein>
<accession>A0A6A7C2M6</accession>
<evidence type="ECO:0000313" key="6">
    <source>
        <dbReference type="EMBL" id="KAF2861195.1"/>
    </source>
</evidence>
<evidence type="ECO:0000256" key="2">
    <source>
        <dbReference type="ARBA" id="ARBA00024893"/>
    </source>
</evidence>
<keyword evidence="1" id="KW-0677">Repeat</keyword>
<gene>
    <name evidence="6" type="ORF">K470DRAFT_270046</name>
</gene>
<sequence length="502" mass="57552">MAAEQQPKLLKDSQPDTLATLELELNNFRVDQSPKKAIGQLQAASRVEGSYDIPSVTLPRPFNSSRKSRAQPNTSRELQIPSFQPQDFKIPPDLRSSWSWQVQNRRAEAFVGPPFPQHMYPPYAQPYNTFMPMGLTVPTFLSDERPNSELTQCALLQEFRHGSRARRFELRDIYGHVVEFSSDQQGSRFIQARLETASTEEKYKIFMEIQDNALALMTDVFGNYVIQKFFEHGDQTHKRLLCRAMRGHVLSLTLQMYGCRVVQKALEHVLVDQQAAIVRELEGNVLKCVRDQNGNHVIQKAIERCQPQLLASIINSFRGHAQQLSNHTYGCRVIQRLLERTEGQRTHIMDELTTSIPQMIEDQFGNYVVQHLVQYDPNHGRVMVMHIVLAQLEQLSKAKFASNVVEKCLVEGDERFRINVLARLLGNLRLLASLVQDRVGNYVIQKLIETLNEDGFHTFVHHLQPVMMQTRRLGGYEKPIASIGKKITARLSRQSYSNVLFS</sequence>
<comment type="function">
    <text evidence="2">RNA-binding nucleolar protein required for pre-rRNA processing. Involved in production of 18S rRNA and assembly of small ribosomal subunit.</text>
</comment>
<evidence type="ECO:0000313" key="7">
    <source>
        <dbReference type="Proteomes" id="UP000799421"/>
    </source>
</evidence>